<dbReference type="PANTHER" id="PTHR41814:SF1">
    <property type="entry name" value="CELLULASE"/>
    <property type="match status" value="1"/>
</dbReference>
<dbReference type="GeneID" id="89969788"/>
<protein>
    <submittedName>
        <fullName evidence="3">Uncharacterized protein</fullName>
    </submittedName>
</protein>
<dbReference type="InterPro" id="IPR012341">
    <property type="entry name" value="6hp_glycosidase-like_sf"/>
</dbReference>
<feature type="signal peptide" evidence="2">
    <location>
        <begin position="1"/>
        <end position="24"/>
    </location>
</feature>
<dbReference type="Proteomes" id="UP001358417">
    <property type="component" value="Unassembled WGS sequence"/>
</dbReference>
<accession>A0AAV9NF70</accession>
<evidence type="ECO:0000256" key="2">
    <source>
        <dbReference type="SAM" id="SignalP"/>
    </source>
</evidence>
<keyword evidence="4" id="KW-1185">Reference proteome</keyword>
<feature type="chain" id="PRO_5043799100" evidence="2">
    <location>
        <begin position="25"/>
        <end position="420"/>
    </location>
</feature>
<dbReference type="GO" id="GO:0016787">
    <property type="term" value="F:hydrolase activity"/>
    <property type="evidence" value="ECO:0007669"/>
    <property type="project" value="UniProtKB-KW"/>
</dbReference>
<dbReference type="GO" id="GO:0005975">
    <property type="term" value="P:carbohydrate metabolic process"/>
    <property type="evidence" value="ECO:0007669"/>
    <property type="project" value="InterPro"/>
</dbReference>
<dbReference type="InterPro" id="IPR008928">
    <property type="entry name" value="6-hairpin_glycosidase_sf"/>
</dbReference>
<dbReference type="InterPro" id="IPR010905">
    <property type="entry name" value="Glyco_hydro_88"/>
</dbReference>
<dbReference type="Pfam" id="PF07470">
    <property type="entry name" value="Glyco_hydro_88"/>
    <property type="match status" value="1"/>
</dbReference>
<name>A0AAV9NF70_9EURO</name>
<keyword evidence="2" id="KW-0732">Signal</keyword>
<dbReference type="SUPFAM" id="SSF48208">
    <property type="entry name" value="Six-hairpin glycosidases"/>
    <property type="match status" value="1"/>
</dbReference>
<evidence type="ECO:0000256" key="1">
    <source>
        <dbReference type="ARBA" id="ARBA00022801"/>
    </source>
</evidence>
<evidence type="ECO:0000313" key="4">
    <source>
        <dbReference type="Proteomes" id="UP001358417"/>
    </source>
</evidence>
<reference evidence="3 4" key="1">
    <citation type="submission" date="2023-08" db="EMBL/GenBank/DDBJ databases">
        <title>Black Yeasts Isolated from many extreme environments.</title>
        <authorList>
            <person name="Coleine C."/>
            <person name="Stajich J.E."/>
            <person name="Selbmann L."/>
        </authorList>
    </citation>
    <scope>NUCLEOTIDE SEQUENCE [LARGE SCALE GENOMIC DNA]</scope>
    <source>
        <strain evidence="3 4">CCFEE 5792</strain>
    </source>
</reference>
<organism evidence="3 4">
    <name type="scientific">Exophiala bonariae</name>
    <dbReference type="NCBI Taxonomy" id="1690606"/>
    <lineage>
        <taxon>Eukaryota</taxon>
        <taxon>Fungi</taxon>
        <taxon>Dikarya</taxon>
        <taxon>Ascomycota</taxon>
        <taxon>Pezizomycotina</taxon>
        <taxon>Eurotiomycetes</taxon>
        <taxon>Chaetothyriomycetidae</taxon>
        <taxon>Chaetothyriales</taxon>
        <taxon>Herpotrichiellaceae</taxon>
        <taxon>Exophiala</taxon>
    </lineage>
</organism>
<dbReference type="PANTHER" id="PTHR41814">
    <property type="entry name" value="EXPRESSED PROTEIN"/>
    <property type="match status" value="1"/>
</dbReference>
<keyword evidence="1" id="KW-0378">Hydrolase</keyword>
<gene>
    <name evidence="3" type="ORF">LTR84_001568</name>
</gene>
<dbReference type="Gene3D" id="1.50.10.10">
    <property type="match status" value="1"/>
</dbReference>
<dbReference type="AlphaFoldDB" id="A0AAV9NF70"/>
<comment type="caution">
    <text evidence="3">The sequence shown here is derived from an EMBL/GenBank/DDBJ whole genome shotgun (WGS) entry which is preliminary data.</text>
</comment>
<sequence>MMLRIGSSLIFIAALGLHRYLTHKAPDHEFNTEKVLKRAMTLTSRSWEYGTLVQAMLELYNPPLTVFGSEPFPHAELPLVHDPSMVHGLQYAKTVIQTNNSDLLMDGEGSPADPASLGCAALLIGTNDATYFAAARRQAQYLLGRATRFTINDTHSAISHRDEPSELWGDFVYMVPPFLAAFAVATQDFQILDEAVRQCRLHDEVLGTHITLEDGSVCIGLWRHIASRPAQLPRGVCCSDDNVWLTSNAWAVAGITRVLATLLKWKPTEIDRRNVNYEEFSQDSTQILVDILIKMIKCAMHQARDEGSGLLKNYLDGRSSASAPWAYGEAAGTALMASAVYRLAVLLPDTFATSEFLGWANTIRKAVLSHVDSLGNVSPVADVSHIPSKEPAEQTSEGQSMVLLMYSAWRDCRESGVCGD</sequence>
<dbReference type="RefSeq" id="XP_064707449.1">
    <property type="nucleotide sequence ID" value="XM_064845191.1"/>
</dbReference>
<evidence type="ECO:0000313" key="3">
    <source>
        <dbReference type="EMBL" id="KAK5054676.1"/>
    </source>
</evidence>
<dbReference type="EMBL" id="JAVRRD010000010">
    <property type="protein sequence ID" value="KAK5054676.1"/>
    <property type="molecule type" value="Genomic_DNA"/>
</dbReference>
<proteinExistence type="predicted"/>